<feature type="region of interest" description="Disordered" evidence="1">
    <location>
        <begin position="915"/>
        <end position="957"/>
    </location>
</feature>
<evidence type="ECO:0008006" key="5">
    <source>
        <dbReference type="Google" id="ProtNLM"/>
    </source>
</evidence>
<dbReference type="SUPFAM" id="SSF81631">
    <property type="entry name" value="PAP/OAS1 substrate-binding domain"/>
    <property type="match status" value="1"/>
</dbReference>
<keyword evidence="2" id="KW-1133">Transmembrane helix</keyword>
<proteinExistence type="predicted"/>
<dbReference type="SUPFAM" id="SSF81301">
    <property type="entry name" value="Nucleotidyltransferase"/>
    <property type="match status" value="1"/>
</dbReference>
<dbReference type="EMBL" id="JBICBT010000393">
    <property type="protein sequence ID" value="KAL3115225.1"/>
    <property type="molecule type" value="Genomic_DNA"/>
</dbReference>
<keyword evidence="4" id="KW-1185">Reference proteome</keyword>
<comment type="caution">
    <text evidence="3">The sequence shown here is derived from an EMBL/GenBank/DDBJ whole genome shotgun (WGS) entry which is preliminary data.</text>
</comment>
<dbReference type="InterPro" id="IPR043519">
    <property type="entry name" value="NT_sf"/>
</dbReference>
<dbReference type="PANTHER" id="PTHR12271:SF40">
    <property type="entry name" value="POLY(A) RNA POLYMERASE GLD2"/>
    <property type="match status" value="1"/>
</dbReference>
<dbReference type="Gene3D" id="1.10.1410.10">
    <property type="match status" value="1"/>
</dbReference>
<sequence>MEAAVEIEEVACPEDHPAFEKLTKMREDIQTALQLLAQEGKKVITSKFVVIAEETTEALGYAINAFVTNCEDFSHSVLSGVNEAVILWTGSEAIRRGMPWANYIVELSPIIEKLIKLDKRFVWICPPRMAQHTATWLEYEDGFCSLALAEGGKGKVLVMPFADSDVSDQGFLTGSGVSKTVDELERILRGKKEERPSLDTRLQRFVEARAHRADEVNTNELNVNTSEPMVVVAACTSAVQHPIEHQEEVQIAMPQAEEVPWTWETKRYFVNDVKISATKMRELDEALEALILSQEPPPEERELKQNTFDAVRRILRRDTWEEFEICIAGSTRANTDLRSGDLDIVLMPKSGEPLSHERKLREIKFLTKAPLVKIRKSEDVDIDITIDNSEAMTNSNWLAEQMNDSKLWRLYMAVKIFAKHNGIGDASCGGLNSLSWAIMTKHFAASRGQERCETPLLDFLQMAEYFSEFPYEGYTITTTGWRERKSSSAPIYVEDPHNSEDNCARNRQAQDVCRVKNRLAHAWRQFIRKKEKCRLADLGFPCSRDEDFGWPSPRVQPSRQEEMDFGEKESYHSDFDPDELVFEVPKEGGQATNEGLCDGPRTSHGNFTTALVRTTTQQSAMVCNQAAHPQIMELTNTFQCDQLMATKRNATLEVFKPVKRVSEIKAAYCNIIHQRVVYWKNLIFEWRNTTTSKALPTSKEECKRMWSLNQCQYGELKPVGGSRRTFQPFEPNIDYSYFASKEAERTNCFLTESVVFYDTQEKRIHSPLGDMTSCKLNDEWCVLRDGAVMVWSTPADAECQFEHMNTWDGQFHPSENVWTHKEIALSFDGKAQKIKDCGRTLVATDQGFAVDAGMFLNMINNANGPSGVPKRGQPQGGAQKRSLLPVDQFSADTNMRLEMMKQNANQTKAIIPKLGAATPKTEARKPAVPRPTVGPAKPEQPSRKAQLQPVELPTPKQAAPIQKVIKPKTVTTVQKYQPPRPTTSPKAEPPKPIVVAPKVPSPVTTQMAQPTSPPEGQPKSRNRGRFRTRYVVRRNQSEPEKVRIYDSPRQKRATVHTEQLASQLTASQVNTMGKLKLLVCWLMKQGPSSSLTTGNPTMVARTLLRQQFVQAKWISLGTRQIIKIWQCLPMKRQMYEFAATNHDFCSREIPISLSLPDRKTVAYLDPVTLIITDTPSNGSCADYQSQTLLLEGQIVTVDQIKGDTIVTEESEVTKVEFGTTKGERIPALDPLIFHNLALFNDSDPTIQALAMFKAYRLGKQLQQEAHQSRAEAAAWSPLPSIPSFSLGSLLQGYFTWDLLYKATTLYVVGKIIMIFLKKYLKNLMQKWALFPYYNPLTQGVERGNPVVRYERARRATPKSGLEQSLEEATRQLEEFGRVTISTPGGVC</sequence>
<protein>
    <recommendedName>
        <fullName evidence="5">Polynucleotide adenylyltransferase</fullName>
    </recommendedName>
</protein>
<keyword evidence="2" id="KW-0472">Membrane</keyword>
<accession>A0ABD2LKP7</accession>
<organism evidence="3 4">
    <name type="scientific">Heterodera trifolii</name>
    <dbReference type="NCBI Taxonomy" id="157864"/>
    <lineage>
        <taxon>Eukaryota</taxon>
        <taxon>Metazoa</taxon>
        <taxon>Ecdysozoa</taxon>
        <taxon>Nematoda</taxon>
        <taxon>Chromadorea</taxon>
        <taxon>Rhabditida</taxon>
        <taxon>Tylenchina</taxon>
        <taxon>Tylenchomorpha</taxon>
        <taxon>Tylenchoidea</taxon>
        <taxon>Heteroderidae</taxon>
        <taxon>Heteroderinae</taxon>
        <taxon>Heterodera</taxon>
    </lineage>
</organism>
<dbReference type="Proteomes" id="UP001620626">
    <property type="component" value="Unassembled WGS sequence"/>
</dbReference>
<evidence type="ECO:0000313" key="4">
    <source>
        <dbReference type="Proteomes" id="UP001620626"/>
    </source>
</evidence>
<feature type="transmembrane region" description="Helical" evidence="2">
    <location>
        <begin position="1298"/>
        <end position="1316"/>
    </location>
</feature>
<evidence type="ECO:0000256" key="2">
    <source>
        <dbReference type="SAM" id="Phobius"/>
    </source>
</evidence>
<reference evidence="3 4" key="1">
    <citation type="submission" date="2024-10" db="EMBL/GenBank/DDBJ databases">
        <authorList>
            <person name="Kim D."/>
        </authorList>
    </citation>
    <scope>NUCLEOTIDE SEQUENCE [LARGE SCALE GENOMIC DNA]</scope>
    <source>
        <strain evidence="3">BH-2024</strain>
    </source>
</reference>
<feature type="compositionally biased region" description="Low complexity" evidence="1">
    <location>
        <begin position="993"/>
        <end position="1003"/>
    </location>
</feature>
<dbReference type="PANTHER" id="PTHR12271">
    <property type="entry name" value="POLY A POLYMERASE CID PAP -RELATED"/>
    <property type="match status" value="1"/>
</dbReference>
<feature type="region of interest" description="Disordered" evidence="1">
    <location>
        <begin position="972"/>
        <end position="1026"/>
    </location>
</feature>
<gene>
    <name evidence="3" type="ORF">niasHT_016436</name>
</gene>
<keyword evidence="2" id="KW-0812">Transmembrane</keyword>
<evidence type="ECO:0000313" key="3">
    <source>
        <dbReference type="EMBL" id="KAL3115225.1"/>
    </source>
</evidence>
<evidence type="ECO:0000256" key="1">
    <source>
        <dbReference type="SAM" id="MobiDB-lite"/>
    </source>
</evidence>
<name>A0ABD2LKP7_9BILA</name>